<evidence type="ECO:0000259" key="2">
    <source>
        <dbReference type="PROSITE" id="PS50914"/>
    </source>
</evidence>
<dbReference type="RefSeq" id="WP_371387520.1">
    <property type="nucleotide sequence ID" value="NZ_JBGLYH010000049.1"/>
</dbReference>
<feature type="domain" description="BON" evidence="2">
    <location>
        <begin position="36"/>
        <end position="103"/>
    </location>
</feature>
<dbReference type="InterPro" id="IPR007055">
    <property type="entry name" value="BON_dom"/>
</dbReference>
<protein>
    <submittedName>
        <fullName evidence="3">BON domain-containing protein</fullName>
    </submittedName>
</protein>
<feature type="chain" id="PRO_5047419374" evidence="1">
    <location>
        <begin position="23"/>
        <end position="103"/>
    </location>
</feature>
<dbReference type="Gene3D" id="3.30.1340.30">
    <property type="match status" value="1"/>
</dbReference>
<dbReference type="PROSITE" id="PS51257">
    <property type="entry name" value="PROKAR_LIPOPROTEIN"/>
    <property type="match status" value="1"/>
</dbReference>
<gene>
    <name evidence="3" type="ORF">AB6M95_14790</name>
</gene>
<dbReference type="PANTHER" id="PTHR34606:SF16">
    <property type="entry name" value="BON DOMAIN-CONTAINING PROTEIN"/>
    <property type="match status" value="1"/>
</dbReference>
<dbReference type="Proteomes" id="UP001568698">
    <property type="component" value="Unassembled WGS sequence"/>
</dbReference>
<dbReference type="InterPro" id="IPR014004">
    <property type="entry name" value="Transpt-assoc_nodulatn_dom_bac"/>
</dbReference>
<comment type="caution">
    <text evidence="3">The sequence shown here is derived from an EMBL/GenBank/DDBJ whole genome shotgun (WGS) entry which is preliminary data.</text>
</comment>
<dbReference type="EMBL" id="JBGLYH010000049">
    <property type="protein sequence ID" value="MEZ7198020.1"/>
    <property type="molecule type" value="Genomic_DNA"/>
</dbReference>
<dbReference type="Pfam" id="PF04972">
    <property type="entry name" value="BON"/>
    <property type="match status" value="1"/>
</dbReference>
<proteinExistence type="predicted"/>
<accession>A0ABV4K524</accession>
<reference evidence="3 4" key="1">
    <citation type="submission" date="2024-08" db="EMBL/GenBank/DDBJ databases">
        <title>Sulfate-reducing bacteria isolated from formation water of the oil field in Kazakhstan and description of Pseudodesulfovibrio sp.</title>
        <authorList>
            <person name="Bidzhieva S.K."/>
            <person name="Tourova T.P."/>
            <person name="Grouzdev D.S."/>
            <person name="Beletsky A.V."/>
            <person name="Sokolova D.S."/>
            <person name="Samigullina S.R."/>
            <person name="Poltaraus A.B."/>
            <person name="Avtukh A.N."/>
            <person name="Tereshina V.M."/>
            <person name="Zhaparov N.S."/>
            <person name="Mardanov A.V."/>
            <person name="Nazina T.N."/>
        </authorList>
    </citation>
    <scope>NUCLEOTIDE SEQUENCE [LARGE SCALE GENOMIC DNA]</scope>
    <source>
        <strain evidence="3 4">9FUS</strain>
    </source>
</reference>
<dbReference type="SMART" id="SM00749">
    <property type="entry name" value="BON"/>
    <property type="match status" value="1"/>
</dbReference>
<keyword evidence="1" id="KW-0732">Signal</keyword>
<evidence type="ECO:0000256" key="1">
    <source>
        <dbReference type="SAM" id="SignalP"/>
    </source>
</evidence>
<dbReference type="InterPro" id="IPR051686">
    <property type="entry name" value="Lipoprotein_DolP"/>
</dbReference>
<organism evidence="3 4">
    <name type="scientific">Pseudodesulfovibrio karagichevae</name>
    <dbReference type="NCBI Taxonomy" id="3239305"/>
    <lineage>
        <taxon>Bacteria</taxon>
        <taxon>Pseudomonadati</taxon>
        <taxon>Thermodesulfobacteriota</taxon>
        <taxon>Desulfovibrionia</taxon>
        <taxon>Desulfovibrionales</taxon>
        <taxon>Desulfovibrionaceae</taxon>
    </lineage>
</organism>
<feature type="signal peptide" evidence="1">
    <location>
        <begin position="1"/>
        <end position="22"/>
    </location>
</feature>
<sequence length="103" mass="11249">MKKRSSIIVFLLVALMALTLGCASTRTHEGTGEYVDDSVITTKVKAMIFDEPTLKSSEINVETFKGVVQLSGFVSSQANIDKAVEVARKVNGVRSVDQKMRVK</sequence>
<keyword evidence="4" id="KW-1185">Reference proteome</keyword>
<evidence type="ECO:0000313" key="3">
    <source>
        <dbReference type="EMBL" id="MEZ7198020.1"/>
    </source>
</evidence>
<dbReference type="PANTHER" id="PTHR34606">
    <property type="entry name" value="BON DOMAIN-CONTAINING PROTEIN"/>
    <property type="match status" value="1"/>
</dbReference>
<evidence type="ECO:0000313" key="4">
    <source>
        <dbReference type="Proteomes" id="UP001568698"/>
    </source>
</evidence>
<name>A0ABV4K524_9BACT</name>
<dbReference type="PROSITE" id="PS50914">
    <property type="entry name" value="BON"/>
    <property type="match status" value="1"/>
</dbReference>